<dbReference type="GO" id="GO:0009103">
    <property type="term" value="P:lipopolysaccharide biosynthetic process"/>
    <property type="evidence" value="ECO:0007669"/>
    <property type="project" value="UniProtKB-ARBA"/>
</dbReference>
<dbReference type="Pfam" id="PF13231">
    <property type="entry name" value="PMT_2"/>
    <property type="match status" value="1"/>
</dbReference>
<evidence type="ECO:0000256" key="3">
    <source>
        <dbReference type="ARBA" id="ARBA00022676"/>
    </source>
</evidence>
<keyword evidence="3" id="KW-0328">Glycosyltransferase</keyword>
<dbReference type="Proteomes" id="UP000035704">
    <property type="component" value="Chromosome"/>
</dbReference>
<keyword evidence="5" id="KW-0812">Transmembrane</keyword>
<evidence type="ECO:0000256" key="7">
    <source>
        <dbReference type="ARBA" id="ARBA00023136"/>
    </source>
</evidence>
<dbReference type="InterPro" id="IPR038731">
    <property type="entry name" value="RgtA/B/C-like"/>
</dbReference>
<evidence type="ECO:0000256" key="5">
    <source>
        <dbReference type="ARBA" id="ARBA00022692"/>
    </source>
</evidence>
<keyword evidence="7" id="KW-0472">Membrane</keyword>
<dbReference type="STRING" id="84022.CACET_c01680"/>
<dbReference type="KEGG" id="cace:CACET_c01680"/>
<organism evidence="9 10">
    <name type="scientific">Clostridium aceticum</name>
    <dbReference type="NCBI Taxonomy" id="84022"/>
    <lineage>
        <taxon>Bacteria</taxon>
        <taxon>Bacillati</taxon>
        <taxon>Bacillota</taxon>
        <taxon>Clostridia</taxon>
        <taxon>Eubacteriales</taxon>
        <taxon>Clostridiaceae</taxon>
        <taxon>Clostridium</taxon>
    </lineage>
</organism>
<evidence type="ECO:0000256" key="4">
    <source>
        <dbReference type="ARBA" id="ARBA00022679"/>
    </source>
</evidence>
<evidence type="ECO:0000313" key="10">
    <source>
        <dbReference type="Proteomes" id="UP000035704"/>
    </source>
</evidence>
<accession>A0A0D8I8N1</accession>
<keyword evidence="10" id="KW-1185">Reference proteome</keyword>
<dbReference type="EMBL" id="CP009687">
    <property type="protein sequence ID" value="AKL93684.1"/>
    <property type="molecule type" value="Genomic_DNA"/>
</dbReference>
<dbReference type="PATRIC" id="fig|84022.5.peg.2504"/>
<feature type="domain" description="Glycosyltransferase RgtA/B/C/D-like" evidence="8">
    <location>
        <begin position="130"/>
        <end position="286"/>
    </location>
</feature>
<dbReference type="AlphaFoldDB" id="A0A0D8I8N1"/>
<dbReference type="PANTHER" id="PTHR33908">
    <property type="entry name" value="MANNOSYLTRANSFERASE YKCB-RELATED"/>
    <property type="match status" value="1"/>
</dbReference>
<name>A0A0D8I8N1_9CLOT</name>
<keyword evidence="2" id="KW-1003">Cell membrane</keyword>
<proteinExistence type="predicted"/>
<comment type="subcellular location">
    <subcellularLocation>
        <location evidence="1">Cell membrane</location>
        <topology evidence="1">Multi-pass membrane protein</topology>
    </subcellularLocation>
</comment>
<keyword evidence="6" id="KW-1133">Transmembrane helix</keyword>
<reference evidence="9 10" key="1">
    <citation type="submission" date="2014-10" db="EMBL/GenBank/DDBJ databases">
        <title>Genome sequence of Clostridium aceticum DSM 1496.</title>
        <authorList>
            <person name="Poehlein A."/>
            <person name="Schiel-Bengelsdorf B."/>
            <person name="Gottschalk G."/>
            <person name="Duerre P."/>
            <person name="Daniel R."/>
        </authorList>
    </citation>
    <scope>NUCLEOTIDE SEQUENCE [LARGE SCALE GENOMIC DNA]</scope>
    <source>
        <strain evidence="9 10">DSM 1496</strain>
    </source>
</reference>
<keyword evidence="4 9" id="KW-0808">Transferase</keyword>
<gene>
    <name evidence="9" type="ORF">CACET_c01680</name>
</gene>
<evidence type="ECO:0000256" key="1">
    <source>
        <dbReference type="ARBA" id="ARBA00004651"/>
    </source>
</evidence>
<evidence type="ECO:0000256" key="6">
    <source>
        <dbReference type="ARBA" id="ARBA00022989"/>
    </source>
</evidence>
<dbReference type="PANTHER" id="PTHR33908:SF11">
    <property type="entry name" value="MEMBRANE PROTEIN"/>
    <property type="match status" value="1"/>
</dbReference>
<dbReference type="GO" id="GO:0005886">
    <property type="term" value="C:plasma membrane"/>
    <property type="evidence" value="ECO:0007669"/>
    <property type="project" value="UniProtKB-SubCell"/>
</dbReference>
<protein>
    <submittedName>
        <fullName evidence="9">Glycosyltransferase PMT family</fullName>
    </submittedName>
</protein>
<dbReference type="InterPro" id="IPR050297">
    <property type="entry name" value="LipidA_mod_glycosyltrf_83"/>
</dbReference>
<sequence>MIQKIVRKVVLSFYLLFFILVVIYGNFLRGPYLYQRPTLYLLFYSLLMSGGFVGVFYLLKKVEFLKSPKIFIPLLSLIAFAPRYIWVRLMNTVPVYDFLRYYNYAAALLQGDYDAYLEIRNVFPHLSGYPLVLSYVYRLFGDTVAVGKWFNVFCSVGTAILLYLLVRELLGDTAGQAAGLIFALYPADIMYITLLASEHVFLVLFLLSIYLFIHYTKTTLTGWKVLRLLLVGLVMGIAHIIRPVSSLLFPPMLAYLLFFHEIKKPMVSFLKEKGKVVAMIVLAFFLTLGMLNLIYLDTVKVPLGKTAGGFNMYVGTDPERTGMWNPTAWQIIEEYDHDFYRVHGEAQRRAIERIKEDPTGFVALAEQKFAIQWTTDDYALYWSMLEVYPDTAFSLWVEENKDTVDIVAQSYYMGIVMLALLGVWYSIKKRREYPIGLAALIVLVFTAAHVLIEVQSRYHHPVVPFFILTAAAALVHVTGAGDKIGNGGLRA</sequence>
<evidence type="ECO:0000259" key="8">
    <source>
        <dbReference type="Pfam" id="PF13231"/>
    </source>
</evidence>
<evidence type="ECO:0000256" key="2">
    <source>
        <dbReference type="ARBA" id="ARBA00022475"/>
    </source>
</evidence>
<evidence type="ECO:0000313" key="9">
    <source>
        <dbReference type="EMBL" id="AKL93684.1"/>
    </source>
</evidence>
<dbReference type="GO" id="GO:0016763">
    <property type="term" value="F:pentosyltransferase activity"/>
    <property type="evidence" value="ECO:0007669"/>
    <property type="project" value="TreeGrafter"/>
</dbReference>